<dbReference type="GO" id="GO:0005829">
    <property type="term" value="C:cytosol"/>
    <property type="evidence" value="ECO:0007669"/>
    <property type="project" value="TreeGrafter"/>
</dbReference>
<dbReference type="Proteomes" id="UP000240569">
    <property type="component" value="Unassembled WGS sequence"/>
</dbReference>
<dbReference type="Pfam" id="PF00696">
    <property type="entry name" value="AA_kinase"/>
    <property type="match status" value="1"/>
</dbReference>
<evidence type="ECO:0000256" key="4">
    <source>
        <dbReference type="ARBA" id="ARBA00022679"/>
    </source>
</evidence>
<evidence type="ECO:0000256" key="5">
    <source>
        <dbReference type="ARBA" id="ARBA00022741"/>
    </source>
</evidence>
<dbReference type="AlphaFoldDB" id="A0A2R6AK66"/>
<dbReference type="InterPro" id="IPR036393">
    <property type="entry name" value="AceGlu_kinase-like_sf"/>
</dbReference>
<dbReference type="GO" id="GO:0016114">
    <property type="term" value="P:terpenoid biosynthetic process"/>
    <property type="evidence" value="ECO:0007669"/>
    <property type="project" value="TreeGrafter"/>
</dbReference>
<feature type="binding site" evidence="10">
    <location>
        <begin position="11"/>
        <end position="15"/>
    </location>
    <ligand>
        <name>ATP</name>
        <dbReference type="ChEBI" id="CHEBI:30616"/>
    </ligand>
</feature>
<keyword evidence="6" id="KW-0418">Kinase</keyword>
<evidence type="ECO:0000256" key="7">
    <source>
        <dbReference type="ARBA" id="ARBA00022840"/>
    </source>
</evidence>
<dbReference type="InterPro" id="IPR001048">
    <property type="entry name" value="Asp/Glu/Uridylate_kinase"/>
</dbReference>
<feature type="binding site" evidence="10">
    <location>
        <position position="57"/>
    </location>
    <ligand>
        <name>substrate</name>
    </ligand>
</feature>
<dbReference type="GO" id="GO:0005524">
    <property type="term" value="F:ATP binding"/>
    <property type="evidence" value="ECO:0007669"/>
    <property type="project" value="UniProtKB-KW"/>
</dbReference>
<keyword evidence="4" id="KW-0808">Transferase</keyword>
<organism evidence="13 14">
    <name type="scientific">Candidatus Marsarchaeota G1 archaeon BE_D</name>
    <dbReference type="NCBI Taxonomy" id="1978156"/>
    <lineage>
        <taxon>Archaea</taxon>
        <taxon>Candidatus Marsarchaeota</taxon>
        <taxon>Candidatus Marsarchaeota group 1</taxon>
    </lineage>
</organism>
<comment type="caution">
    <text evidence="13">The sequence shown here is derived from an EMBL/GenBank/DDBJ whole genome shotgun (WGS) entry which is preliminary data.</text>
</comment>
<dbReference type="GO" id="GO:0102043">
    <property type="term" value="F:isopentenyl phosphate kinase activity"/>
    <property type="evidence" value="ECO:0007669"/>
    <property type="project" value="UniProtKB-EC"/>
</dbReference>
<keyword evidence="8" id="KW-0414">Isoprene biosynthesis</keyword>
<dbReference type="InterPro" id="IPR024192">
    <property type="entry name" value="Fosfomycin_R_FomA-type"/>
</dbReference>
<gene>
    <name evidence="13" type="ORF">B9Q02_00885</name>
</gene>
<dbReference type="InterPro" id="IPR001057">
    <property type="entry name" value="Glu/AcGlu_kinase"/>
</dbReference>
<dbReference type="EMBL" id="NEXD01000002">
    <property type="protein sequence ID" value="PSN86755.1"/>
    <property type="molecule type" value="Genomic_DNA"/>
</dbReference>
<evidence type="ECO:0000256" key="9">
    <source>
        <dbReference type="ARBA" id="ARBA00049063"/>
    </source>
</evidence>
<evidence type="ECO:0000256" key="10">
    <source>
        <dbReference type="PIRSR" id="PIRSR016496-1"/>
    </source>
</evidence>
<sequence length="260" mass="28497">MALMKNVVVVKLGGSVITYKHKSARGVNTHNLERVIAEMAETRKNLVVIHGGGSFGHSVALKNKVQFGKPISNNKGASETMLSMLELNKVVLEEMLKNGFAPISFPPHSFVLDKRIKKPFWQIFERAISEGFTPVTYGDVVLDQKTGFTIISGDQLASQLAIQLKAETLIFATAVDGVYKDYKSKNLIEVVDQYTNFKSITKDATGGIKNKVEQALLAAKAGVNTLILNATKPGLLKKAILNEEVKCSKIVWRNHGIQTS</sequence>
<feature type="binding site" evidence="10">
    <location>
        <position position="211"/>
    </location>
    <ligand>
        <name>ATP</name>
        <dbReference type="ChEBI" id="CHEBI:30616"/>
    </ligand>
</feature>
<proteinExistence type="inferred from homology"/>
<evidence type="ECO:0000256" key="6">
    <source>
        <dbReference type="ARBA" id="ARBA00022777"/>
    </source>
</evidence>
<feature type="binding site" evidence="10">
    <location>
        <position position="207"/>
    </location>
    <ligand>
        <name>ATP</name>
        <dbReference type="ChEBI" id="CHEBI:30616"/>
    </ligand>
</feature>
<evidence type="ECO:0000256" key="8">
    <source>
        <dbReference type="ARBA" id="ARBA00023229"/>
    </source>
</evidence>
<dbReference type="Gene3D" id="3.40.1160.10">
    <property type="entry name" value="Acetylglutamate kinase-like"/>
    <property type="match status" value="1"/>
</dbReference>
<protein>
    <recommendedName>
        <fullName evidence="3">Isopentenyl phosphate kinase</fullName>
        <ecNumber evidence="2">2.7.4.26</ecNumber>
    </recommendedName>
</protein>
<feature type="binding site" evidence="10">
    <location>
        <position position="52"/>
    </location>
    <ligand>
        <name>substrate</name>
    </ligand>
</feature>
<dbReference type="SUPFAM" id="SSF53633">
    <property type="entry name" value="Carbamate kinase-like"/>
    <property type="match status" value="1"/>
</dbReference>
<feature type="site" description="Transition state stabilizer" evidence="11">
    <location>
        <position position="20"/>
    </location>
</feature>
<comment type="similarity">
    <text evidence="1">Belongs to the isopentenyl phosphate kinase family.</text>
</comment>
<feature type="domain" description="Aspartate/glutamate/uridylate kinase" evidence="12">
    <location>
        <begin position="6"/>
        <end position="229"/>
    </location>
</feature>
<reference evidence="13 14" key="1">
    <citation type="submission" date="2017-04" db="EMBL/GenBank/DDBJ databases">
        <title>Novel microbial lineages endemic to geothermal iron-oxide mats fill important gaps in the evolutionary history of Archaea.</title>
        <authorList>
            <person name="Jay Z.J."/>
            <person name="Beam J.P."/>
            <person name="Dlakic M."/>
            <person name="Rusch D.B."/>
            <person name="Kozubal M.A."/>
            <person name="Inskeep W.P."/>
        </authorList>
    </citation>
    <scope>NUCLEOTIDE SEQUENCE [LARGE SCALE GENOMIC DNA]</scope>
    <source>
        <strain evidence="13">BE_D</strain>
    </source>
</reference>
<evidence type="ECO:0000256" key="1">
    <source>
        <dbReference type="ARBA" id="ARBA00010540"/>
    </source>
</evidence>
<dbReference type="PANTHER" id="PTHR43654">
    <property type="entry name" value="GLUTAMATE 5-KINASE"/>
    <property type="match status" value="1"/>
</dbReference>
<evidence type="ECO:0000313" key="14">
    <source>
        <dbReference type="Proteomes" id="UP000240569"/>
    </source>
</evidence>
<keyword evidence="7 10" id="KW-0067">ATP-binding</keyword>
<evidence type="ECO:0000313" key="13">
    <source>
        <dbReference type="EMBL" id="PSN86755.1"/>
    </source>
</evidence>
<dbReference type="PANTHER" id="PTHR43654:SF1">
    <property type="entry name" value="ISOPENTENYL PHOSPHATE KINASE"/>
    <property type="match status" value="1"/>
</dbReference>
<dbReference type="GO" id="GO:0016301">
    <property type="term" value="F:kinase activity"/>
    <property type="evidence" value="ECO:0007669"/>
    <property type="project" value="UniProtKB-KW"/>
</dbReference>
<dbReference type="CDD" id="cd04241">
    <property type="entry name" value="AAK_FomA-like"/>
    <property type="match status" value="1"/>
</dbReference>
<dbReference type="NCBIfam" id="NF040647">
    <property type="entry name" value="IPPK_Arch"/>
    <property type="match status" value="1"/>
</dbReference>
<dbReference type="PRINTS" id="PR00474">
    <property type="entry name" value="GLU5KINASE"/>
</dbReference>
<evidence type="ECO:0000259" key="12">
    <source>
        <dbReference type="Pfam" id="PF00696"/>
    </source>
</evidence>
<keyword evidence="5 10" id="KW-0547">Nucleotide-binding</keyword>
<accession>A0A2R6AK66</accession>
<dbReference type="PIRSF" id="PIRSF016496">
    <property type="entry name" value="Kin_FomA"/>
    <property type="match status" value="1"/>
</dbReference>
<name>A0A2R6AK66_9ARCH</name>
<feature type="binding site" evidence="10">
    <location>
        <position position="53"/>
    </location>
    <ligand>
        <name>ATP</name>
        <dbReference type="ChEBI" id="CHEBI:30616"/>
    </ligand>
</feature>
<evidence type="ECO:0000256" key="2">
    <source>
        <dbReference type="ARBA" id="ARBA00012908"/>
    </source>
</evidence>
<feature type="binding site" evidence="10">
    <location>
        <position position="153"/>
    </location>
    <ligand>
        <name>substrate</name>
    </ligand>
</feature>
<dbReference type="EC" id="2.7.4.26" evidence="2"/>
<comment type="catalytic activity">
    <reaction evidence="9">
        <text>isopentenyl phosphate + ATP = isopentenyl diphosphate + ADP</text>
        <dbReference type="Rhea" id="RHEA:33963"/>
        <dbReference type="ChEBI" id="CHEBI:30616"/>
        <dbReference type="ChEBI" id="CHEBI:65078"/>
        <dbReference type="ChEBI" id="CHEBI:128769"/>
        <dbReference type="ChEBI" id="CHEBI:456216"/>
        <dbReference type="EC" id="2.7.4.26"/>
    </reaction>
</comment>
<evidence type="ECO:0000256" key="3">
    <source>
        <dbReference type="ARBA" id="ARBA00017267"/>
    </source>
</evidence>
<evidence type="ECO:0000256" key="11">
    <source>
        <dbReference type="PIRSR" id="PIRSR016496-2"/>
    </source>
</evidence>